<dbReference type="eggNOG" id="arCOG00282">
    <property type="taxonomic scope" value="Archaea"/>
</dbReference>
<reference key="2">
    <citation type="submission" date="2011-03" db="EMBL/GenBank/DDBJ databases">
        <title>Complete genome sequence of the thermoacidophilic crenarchaeon Thermoproteus uzoniensis 768-20.</title>
        <authorList>
            <person name="Mardanov A.V."/>
            <person name="Gumerov V.M."/>
            <person name="Beletsky A.V."/>
            <person name="Prokofeva M.I."/>
            <person name="Bonch-Osmolovskaya E.A."/>
            <person name="Ravin N.V."/>
            <person name="Skryabin K.G."/>
        </authorList>
    </citation>
    <scope>NUCLEOTIDE SEQUENCE</scope>
    <source>
        <strain>768-20</strain>
    </source>
</reference>
<dbReference type="HOGENOM" id="CLU_560955_0_0_2"/>
<dbReference type="RefSeq" id="WP_013679976.1">
    <property type="nucleotide sequence ID" value="NC_015315.1"/>
</dbReference>
<dbReference type="Proteomes" id="UP000008138">
    <property type="component" value="Chromosome"/>
</dbReference>
<comment type="catalytic activity">
    <reaction evidence="2">
        <text>Couples ATP hydrolysis with the unwinding of duplex DNA by translocating in the 3'-5' direction.</text>
        <dbReference type="EC" id="5.6.2.4"/>
    </reaction>
</comment>
<evidence type="ECO:0000256" key="2">
    <source>
        <dbReference type="ARBA" id="ARBA00034617"/>
    </source>
</evidence>
<evidence type="ECO:0000313" key="7">
    <source>
        <dbReference type="Proteomes" id="UP000008138"/>
    </source>
</evidence>
<sequence>MSSIELGLVVSGATISSIPVQIYRQAERYAQEEQMVAVRDAADPDVVVVGFLRRVTKLEPIVRDRVRTPYVDRPDMLDYGVLLPYTTAVVKPYVELDPSGGLREVEHIPTPGSRVFLLKGGPPVRVPPERAAVVGAHKYSGWEVPLDLAYLSHHVGVFGATGMGKSRLIRALLGEVARRDVRVVVFDHTGVDYAPYYDNVVRSSEIRIPPNVLASVIAKLAELPWQSYGEYIEIATMTFEGQWSKDAYLAHVRRTMKRLNARDTTTERVELFIKQLVDPDFFAALNKRVKSPADVLNSRPYPVVVDLSYDTDLAVKQAIVASIIEEAWAEVRKAREPRPTVFVIDEAQNYAPSGWAISKDPIETTAREGRKWGLSVILASQRIAGDIDPSIRANLGTVFFSRLTAPTDLREISAYLDLADVSEGVLTQLQPREFFVTGLMNPLRKPILLRIREV</sequence>
<dbReference type="Gene3D" id="3.40.50.300">
    <property type="entry name" value="P-loop containing nucleotide triphosphate hydrolases"/>
    <property type="match status" value="2"/>
</dbReference>
<reference evidence="6 7" key="1">
    <citation type="journal article" date="2011" name="J. Bacteriol.">
        <title>Complete genome sequence of the thermoacidophilic crenarchaeon Thermoproteus uzoniensis 768-20.</title>
        <authorList>
            <person name="Mardanov A.V."/>
            <person name="Gumerov V.M."/>
            <person name="Beletsky A.V."/>
            <person name="Prokofeva M.I."/>
            <person name="Bonch-Osmolovskaya E.A."/>
            <person name="Ravin N.V."/>
            <person name="Skryabin K.G."/>
        </authorList>
    </citation>
    <scope>NUCLEOTIDE SEQUENCE [LARGE SCALE GENOMIC DNA]</scope>
    <source>
        <strain evidence="6 7">768-20</strain>
    </source>
</reference>
<comment type="similarity">
    <text evidence="1">Belongs to the HerA family.</text>
</comment>
<dbReference type="SMART" id="SM00382">
    <property type="entry name" value="AAA"/>
    <property type="match status" value="1"/>
</dbReference>
<dbReference type="EMBL" id="CP002590">
    <property type="protein sequence ID" value="AEA12640.1"/>
    <property type="molecule type" value="Genomic_DNA"/>
</dbReference>
<evidence type="ECO:0000313" key="6">
    <source>
        <dbReference type="EMBL" id="AEA12640.1"/>
    </source>
</evidence>
<dbReference type="KEGG" id="tuz:TUZN_1161"/>
<dbReference type="InterPro" id="IPR027417">
    <property type="entry name" value="P-loop_NTPase"/>
</dbReference>
<evidence type="ECO:0000256" key="1">
    <source>
        <dbReference type="ARBA" id="ARBA00007816"/>
    </source>
</evidence>
<evidence type="ECO:0000259" key="5">
    <source>
        <dbReference type="SMART" id="SM00382"/>
    </source>
</evidence>
<dbReference type="SUPFAM" id="SSF52540">
    <property type="entry name" value="P-loop containing nucleoside triphosphate hydrolases"/>
    <property type="match status" value="1"/>
</dbReference>
<dbReference type="GO" id="GO:0043139">
    <property type="term" value="F:5'-3' DNA helicase activity"/>
    <property type="evidence" value="ECO:0007669"/>
    <property type="project" value="UniProtKB-EC"/>
</dbReference>
<dbReference type="InterPro" id="IPR008571">
    <property type="entry name" value="HerA-like"/>
</dbReference>
<dbReference type="AlphaFoldDB" id="F2L0F8"/>
<evidence type="ECO:0000256" key="4">
    <source>
        <dbReference type="ARBA" id="ARBA00048988"/>
    </source>
</evidence>
<dbReference type="GeneID" id="10360689"/>
<organism evidence="6 7">
    <name type="scientific">Thermoproteus uzoniensis (strain 768-20)</name>
    <dbReference type="NCBI Taxonomy" id="999630"/>
    <lineage>
        <taxon>Archaea</taxon>
        <taxon>Thermoproteota</taxon>
        <taxon>Thermoprotei</taxon>
        <taxon>Thermoproteales</taxon>
        <taxon>Thermoproteaceae</taxon>
        <taxon>Thermoproteus</taxon>
    </lineage>
</organism>
<accession>F2L0F8</accession>
<dbReference type="InterPro" id="IPR003593">
    <property type="entry name" value="AAA+_ATPase"/>
</dbReference>
<dbReference type="InterPro" id="IPR002789">
    <property type="entry name" value="HerA_central"/>
</dbReference>
<dbReference type="STRING" id="999630.TUZN_1161"/>
<gene>
    <name evidence="6" type="ordered locus">TUZN_1161</name>
</gene>
<dbReference type="PANTHER" id="PTHR42957:SF2">
    <property type="entry name" value="HELICASE HERA CENTRAL DOMAIN-CONTAINING PROTEIN"/>
    <property type="match status" value="1"/>
</dbReference>
<dbReference type="Pfam" id="PF01935">
    <property type="entry name" value="DUF87"/>
    <property type="match status" value="1"/>
</dbReference>
<dbReference type="CDD" id="cd01127">
    <property type="entry name" value="TrwB_TraG_TraD_VirD4"/>
    <property type="match status" value="1"/>
</dbReference>
<proteinExistence type="inferred from homology"/>
<dbReference type="GO" id="GO:0043138">
    <property type="term" value="F:3'-5' DNA helicase activity"/>
    <property type="evidence" value="ECO:0007669"/>
    <property type="project" value="UniProtKB-EC"/>
</dbReference>
<feature type="domain" description="AAA+ ATPase" evidence="5">
    <location>
        <begin position="151"/>
        <end position="409"/>
    </location>
</feature>
<protein>
    <submittedName>
        <fullName evidence="6">AAA ATPase</fullName>
    </submittedName>
</protein>
<name>F2L0F8_THEU7</name>
<comment type="catalytic activity">
    <reaction evidence="4">
        <text>ATP + H2O = ADP + phosphate + H(+)</text>
        <dbReference type="Rhea" id="RHEA:13065"/>
        <dbReference type="ChEBI" id="CHEBI:15377"/>
        <dbReference type="ChEBI" id="CHEBI:15378"/>
        <dbReference type="ChEBI" id="CHEBI:30616"/>
        <dbReference type="ChEBI" id="CHEBI:43474"/>
        <dbReference type="ChEBI" id="CHEBI:456216"/>
        <dbReference type="EC" id="5.6.2.4"/>
    </reaction>
</comment>
<comment type="catalytic activity">
    <reaction evidence="3">
        <text>ATP + H2O = ADP + phosphate + H(+)</text>
        <dbReference type="Rhea" id="RHEA:13065"/>
        <dbReference type="ChEBI" id="CHEBI:15377"/>
        <dbReference type="ChEBI" id="CHEBI:15378"/>
        <dbReference type="ChEBI" id="CHEBI:30616"/>
        <dbReference type="ChEBI" id="CHEBI:43474"/>
        <dbReference type="ChEBI" id="CHEBI:456216"/>
        <dbReference type="EC" id="5.6.2.3"/>
    </reaction>
</comment>
<keyword evidence="7" id="KW-1185">Reference proteome</keyword>
<evidence type="ECO:0000256" key="3">
    <source>
        <dbReference type="ARBA" id="ARBA00048954"/>
    </source>
</evidence>
<dbReference type="PANTHER" id="PTHR42957">
    <property type="entry name" value="HELICASE MJ1565-RELATED"/>
    <property type="match status" value="1"/>
</dbReference>